<organism evidence="2 3">
    <name type="scientific">Protopolystoma xenopodis</name>
    <dbReference type="NCBI Taxonomy" id="117903"/>
    <lineage>
        <taxon>Eukaryota</taxon>
        <taxon>Metazoa</taxon>
        <taxon>Spiralia</taxon>
        <taxon>Lophotrochozoa</taxon>
        <taxon>Platyhelminthes</taxon>
        <taxon>Monogenea</taxon>
        <taxon>Polyopisthocotylea</taxon>
        <taxon>Polystomatidea</taxon>
        <taxon>Polystomatidae</taxon>
        <taxon>Protopolystoma</taxon>
    </lineage>
</organism>
<reference evidence="2" key="1">
    <citation type="submission" date="2018-11" db="EMBL/GenBank/DDBJ databases">
        <authorList>
            <consortium name="Pathogen Informatics"/>
        </authorList>
    </citation>
    <scope>NUCLEOTIDE SEQUENCE</scope>
</reference>
<gene>
    <name evidence="2" type="ORF">PXEA_LOCUS1419</name>
</gene>
<dbReference type="InterPro" id="IPR011993">
    <property type="entry name" value="PH-like_dom_sf"/>
</dbReference>
<feature type="compositionally biased region" description="Polar residues" evidence="1">
    <location>
        <begin position="124"/>
        <end position="136"/>
    </location>
</feature>
<proteinExistence type="predicted"/>
<name>A0A448WBW3_9PLAT</name>
<feature type="compositionally biased region" description="Gly residues" evidence="1">
    <location>
        <begin position="233"/>
        <end position="250"/>
    </location>
</feature>
<feature type="region of interest" description="Disordered" evidence="1">
    <location>
        <begin position="117"/>
        <end position="136"/>
    </location>
</feature>
<dbReference type="SUPFAM" id="SSF46966">
    <property type="entry name" value="Spectrin repeat"/>
    <property type="match status" value="1"/>
</dbReference>
<dbReference type="Proteomes" id="UP000784294">
    <property type="component" value="Unassembled WGS sequence"/>
</dbReference>
<accession>A0A448WBW3</accession>
<evidence type="ECO:0008006" key="4">
    <source>
        <dbReference type="Google" id="ProtNLM"/>
    </source>
</evidence>
<keyword evidence="3" id="KW-1185">Reference proteome</keyword>
<comment type="caution">
    <text evidence="2">The sequence shown here is derived from an EMBL/GenBank/DDBJ whole genome shotgun (WGS) entry which is preliminary data.</text>
</comment>
<sequence length="338" mass="38272">MCIEVAMAENWLRTNEPYLTSEELGSCLDETVRLLRLHEEFERGLMAQSSRFAGLKRLTETGLPRSRSGLGLNLDYPYLSGLIFHQASSLWQPSKGQESPSSSSRLTFPVQFKHSPLINDGDSHPSSTHHTGSRLRTVTETSTSTHFESLLGPSKSAYIQHRVVTDSDRLAGWQQVYLNFLASQGLVPSLVDVETDTRTCMNTIERKLDERARRLRTRWRRFQVLQQKACWSGEGGSAGTSGAEQTGGSGRHGDSPETESSLYSDSETDTFSESSADRRSTDIVLFNEVTGWLWRKHEWLSHTKKSKDRAWHELYTVLSPSNRQLLVYKQSGQYHQEK</sequence>
<protein>
    <recommendedName>
        <fullName evidence="4">PH domain-containing protein</fullName>
    </recommendedName>
</protein>
<evidence type="ECO:0000313" key="2">
    <source>
        <dbReference type="EMBL" id="VEL07979.1"/>
    </source>
</evidence>
<dbReference type="AlphaFoldDB" id="A0A448WBW3"/>
<evidence type="ECO:0000313" key="3">
    <source>
        <dbReference type="Proteomes" id="UP000784294"/>
    </source>
</evidence>
<dbReference type="OrthoDB" id="6268719at2759"/>
<evidence type="ECO:0000256" key="1">
    <source>
        <dbReference type="SAM" id="MobiDB-lite"/>
    </source>
</evidence>
<dbReference type="Gene3D" id="1.20.58.60">
    <property type="match status" value="1"/>
</dbReference>
<dbReference type="Gene3D" id="2.30.29.30">
    <property type="entry name" value="Pleckstrin-homology domain (PH domain)/Phosphotyrosine-binding domain (PTB)"/>
    <property type="match status" value="1"/>
</dbReference>
<feature type="region of interest" description="Disordered" evidence="1">
    <location>
        <begin position="232"/>
        <end position="275"/>
    </location>
</feature>
<dbReference type="EMBL" id="CAAALY010002875">
    <property type="protein sequence ID" value="VEL07979.1"/>
    <property type="molecule type" value="Genomic_DNA"/>
</dbReference>
<dbReference type="SUPFAM" id="SSF50729">
    <property type="entry name" value="PH domain-like"/>
    <property type="match status" value="1"/>
</dbReference>